<dbReference type="InterPro" id="IPR043129">
    <property type="entry name" value="ATPase_NBD"/>
</dbReference>
<reference evidence="3 4" key="1">
    <citation type="submission" date="2024-04" db="EMBL/GenBank/DDBJ databases">
        <title>Tritrichomonas musculus Genome.</title>
        <authorList>
            <person name="Alves-Ferreira E."/>
            <person name="Grigg M."/>
            <person name="Lorenzi H."/>
            <person name="Galac M."/>
        </authorList>
    </citation>
    <scope>NUCLEOTIDE SEQUENCE [LARGE SCALE GENOMIC DNA]</scope>
    <source>
        <strain evidence="3 4">EAF2021</strain>
    </source>
</reference>
<dbReference type="SUPFAM" id="SSF53067">
    <property type="entry name" value="Actin-like ATPase domain"/>
    <property type="match status" value="2"/>
</dbReference>
<dbReference type="Pfam" id="PF00022">
    <property type="entry name" value="Actin"/>
    <property type="match status" value="1"/>
</dbReference>
<dbReference type="Gene3D" id="3.90.640.10">
    <property type="entry name" value="Actin, Chain A, domain 4"/>
    <property type="match status" value="1"/>
</dbReference>
<gene>
    <name evidence="3" type="ORF">M9Y10_044220</name>
</gene>
<evidence type="ECO:0008006" key="5">
    <source>
        <dbReference type="Google" id="ProtNLM"/>
    </source>
</evidence>
<sequence>MSEETFNTAVIDNGTGTIKAGLAGHEKPDVKFPTIVGRPKYKGNVPHQQNEEEDEEEVYVGDSGSGSAVLTFSSPISRGQIENWDDMVKVWQHTFENELRIESDETPVLITEPPLNPRVAREKTAQIFFETLNVPGYFVQVSAILSLFASGRTTGIVLESGAGVTQVVPVYEGYSLLHATEKYNFAGSDLNEWMLKILGESGLTLTSFSEKEIARQIKEQYSYVCMDYEAELKKAKQTNQIEVNHTLPDGNIFAVNEERFRCPELLFHPEMNNFEQEGIHQLIFNAIMKTDIDLRKDLYRNIVLAGGSTCFKGLSDRLEKEITQLAPPAITVKVTAPDERKYAAWIGGSMFAALDSFVEQCVTQDEYDESGPIIIERKCL</sequence>
<dbReference type="SMART" id="SM00268">
    <property type="entry name" value="ACTIN"/>
    <property type="match status" value="1"/>
</dbReference>
<accession>A0ABR2K2C7</accession>
<name>A0ABR2K2C7_9EUKA</name>
<dbReference type="PANTHER" id="PTHR11937">
    <property type="entry name" value="ACTIN"/>
    <property type="match status" value="1"/>
</dbReference>
<proteinExistence type="inferred from homology"/>
<comment type="similarity">
    <text evidence="1">Belongs to the actin family.</text>
</comment>
<comment type="caution">
    <text evidence="3">The sequence shown here is derived from an EMBL/GenBank/DDBJ whole genome shotgun (WGS) entry which is preliminary data.</text>
</comment>
<dbReference type="PRINTS" id="PR00190">
    <property type="entry name" value="ACTIN"/>
</dbReference>
<dbReference type="Proteomes" id="UP001470230">
    <property type="component" value="Unassembled WGS sequence"/>
</dbReference>
<dbReference type="Gene3D" id="3.30.420.40">
    <property type="match status" value="2"/>
</dbReference>
<protein>
    <recommendedName>
        <fullName evidence="5">Actin</fullName>
    </recommendedName>
</protein>
<evidence type="ECO:0000313" key="4">
    <source>
        <dbReference type="Proteomes" id="UP001470230"/>
    </source>
</evidence>
<dbReference type="EMBL" id="JAPFFF010000008">
    <property type="protein sequence ID" value="KAK8885091.1"/>
    <property type="molecule type" value="Genomic_DNA"/>
</dbReference>
<dbReference type="CDD" id="cd13397">
    <property type="entry name" value="ASKHA_NBD_actin_Arp-T1-3"/>
    <property type="match status" value="1"/>
</dbReference>
<keyword evidence="4" id="KW-1185">Reference proteome</keyword>
<evidence type="ECO:0000313" key="3">
    <source>
        <dbReference type="EMBL" id="KAK8885091.1"/>
    </source>
</evidence>
<organism evidence="3 4">
    <name type="scientific">Tritrichomonas musculus</name>
    <dbReference type="NCBI Taxonomy" id="1915356"/>
    <lineage>
        <taxon>Eukaryota</taxon>
        <taxon>Metamonada</taxon>
        <taxon>Parabasalia</taxon>
        <taxon>Tritrichomonadida</taxon>
        <taxon>Tritrichomonadidae</taxon>
        <taxon>Tritrichomonas</taxon>
    </lineage>
</organism>
<feature type="region of interest" description="Disordered" evidence="2">
    <location>
        <begin position="35"/>
        <end position="56"/>
    </location>
</feature>
<dbReference type="InterPro" id="IPR004000">
    <property type="entry name" value="Actin"/>
</dbReference>
<evidence type="ECO:0000256" key="2">
    <source>
        <dbReference type="SAM" id="MobiDB-lite"/>
    </source>
</evidence>
<evidence type="ECO:0000256" key="1">
    <source>
        <dbReference type="RuleBase" id="RU000487"/>
    </source>
</evidence>